<dbReference type="InterPro" id="IPR052169">
    <property type="entry name" value="CW_Biosynth-Accessory"/>
</dbReference>
<dbReference type="PANTHER" id="PTHR33393:SF11">
    <property type="entry name" value="POLYGLUTAMINE SYNTHESIS ACCESSORY PROTEIN RV0574C-RELATED"/>
    <property type="match status" value="1"/>
</dbReference>
<gene>
    <name evidence="4" type="ORF">B5E91_07690</name>
</gene>
<reference evidence="5" key="1">
    <citation type="submission" date="2017-04" db="EMBL/GenBank/DDBJ databases">
        <title>Function of individual gut microbiota members based on whole genome sequencing of pure cultures obtained from chicken caecum.</title>
        <authorList>
            <person name="Medvecky M."/>
            <person name="Cejkova D."/>
            <person name="Polansky O."/>
            <person name="Karasova D."/>
            <person name="Kubasova T."/>
            <person name="Cizek A."/>
            <person name="Rychlik I."/>
        </authorList>
    </citation>
    <scope>NUCLEOTIDE SEQUENCE [LARGE SCALE GENOMIC DNA]</scope>
    <source>
        <strain evidence="5">An149</strain>
    </source>
</reference>
<proteinExistence type="inferred from homology"/>
<dbReference type="AlphaFoldDB" id="A0A1Y4QI39"/>
<dbReference type="InterPro" id="IPR029052">
    <property type="entry name" value="Metallo-depent_PP-like"/>
</dbReference>
<dbReference type="RefSeq" id="WP_087256592.1">
    <property type="nucleotide sequence ID" value="NZ_CALURN010000025.1"/>
</dbReference>
<accession>A0A1Y4QI39</accession>
<sequence>MKKILILIAMLCLLTGCFGNDNKEVKKTETKKEEASNTTVEKKPVKTSVKLSFAGDFTLGNYANQAYSGSFDQEYEKNGKDSSYFLKNVKNVFESDDLTIVNLEGPLTSATAHVEKQFPFKGSKEYVNILVDGSIEAVSLANNHSEDYYKQGMNDTKAVLDEKGIGYFGYETSFVEEVKGIKIGFLGYRSMSVSMNNEQGRKTIKNAIDDLKMNQEVDVVVVYFHWGIEREYYANDDQRNLAKFTIDSGADLVVGAHPHVLQGIEEYNGKQIVYSLGNFCFGGNRNPSDNDTMIYSITMNFVDGVYNDSNYEIIPCSITSASNRNNYQPMILQGDEKDRVLKKVERYSY</sequence>
<dbReference type="EMBL" id="NFLB01000008">
    <property type="protein sequence ID" value="OUQ04887.1"/>
    <property type="molecule type" value="Genomic_DNA"/>
</dbReference>
<dbReference type="InterPro" id="IPR019079">
    <property type="entry name" value="Capsule_synth_CapA"/>
</dbReference>
<dbReference type="Pfam" id="PF09587">
    <property type="entry name" value="PGA_cap"/>
    <property type="match status" value="1"/>
</dbReference>
<keyword evidence="2" id="KW-0732">Signal</keyword>
<feature type="signal peptide" evidence="2">
    <location>
        <begin position="1"/>
        <end position="19"/>
    </location>
</feature>
<dbReference type="CDD" id="cd07381">
    <property type="entry name" value="MPP_CapA"/>
    <property type="match status" value="1"/>
</dbReference>
<evidence type="ECO:0000313" key="4">
    <source>
        <dbReference type="EMBL" id="OUQ04887.1"/>
    </source>
</evidence>
<dbReference type="PANTHER" id="PTHR33393">
    <property type="entry name" value="POLYGLUTAMINE SYNTHESIS ACCESSORY PROTEIN RV0574C-RELATED"/>
    <property type="match status" value="1"/>
</dbReference>
<dbReference type="SMART" id="SM00854">
    <property type="entry name" value="PGA_cap"/>
    <property type="match status" value="1"/>
</dbReference>
<organism evidence="4 5">
    <name type="scientific">Thomasclavelia spiroformis</name>
    <dbReference type="NCBI Taxonomy" id="29348"/>
    <lineage>
        <taxon>Bacteria</taxon>
        <taxon>Bacillati</taxon>
        <taxon>Bacillota</taxon>
        <taxon>Erysipelotrichia</taxon>
        <taxon>Erysipelotrichales</taxon>
        <taxon>Coprobacillaceae</taxon>
        <taxon>Thomasclavelia</taxon>
    </lineage>
</organism>
<feature type="domain" description="Capsule synthesis protein CapA" evidence="3">
    <location>
        <begin position="50"/>
        <end position="283"/>
    </location>
</feature>
<evidence type="ECO:0000313" key="5">
    <source>
        <dbReference type="Proteomes" id="UP000196258"/>
    </source>
</evidence>
<dbReference type="SUPFAM" id="SSF56300">
    <property type="entry name" value="Metallo-dependent phosphatases"/>
    <property type="match status" value="1"/>
</dbReference>
<comment type="similarity">
    <text evidence="1">Belongs to the CapA family.</text>
</comment>
<evidence type="ECO:0000259" key="3">
    <source>
        <dbReference type="SMART" id="SM00854"/>
    </source>
</evidence>
<name>A0A1Y4QI39_9FIRM</name>
<dbReference type="Proteomes" id="UP000196258">
    <property type="component" value="Unassembled WGS sequence"/>
</dbReference>
<protein>
    <recommendedName>
        <fullName evidence="3">Capsule synthesis protein CapA domain-containing protein</fullName>
    </recommendedName>
</protein>
<comment type="caution">
    <text evidence="4">The sequence shown here is derived from an EMBL/GenBank/DDBJ whole genome shotgun (WGS) entry which is preliminary data.</text>
</comment>
<feature type="chain" id="PRO_5039433803" description="Capsule synthesis protein CapA domain-containing protein" evidence="2">
    <location>
        <begin position="20"/>
        <end position="349"/>
    </location>
</feature>
<evidence type="ECO:0000256" key="1">
    <source>
        <dbReference type="ARBA" id="ARBA00005662"/>
    </source>
</evidence>
<dbReference type="Gene3D" id="3.60.21.10">
    <property type="match status" value="1"/>
</dbReference>
<dbReference type="PROSITE" id="PS51257">
    <property type="entry name" value="PROKAR_LIPOPROTEIN"/>
    <property type="match status" value="1"/>
</dbReference>
<evidence type="ECO:0000256" key="2">
    <source>
        <dbReference type="SAM" id="SignalP"/>
    </source>
</evidence>